<dbReference type="Pfam" id="PF17189">
    <property type="entry name" value="Glyco_hydro_30C"/>
    <property type="match status" value="1"/>
</dbReference>
<dbReference type="GO" id="GO:0004348">
    <property type="term" value="F:glucosylceramidase activity"/>
    <property type="evidence" value="ECO:0007669"/>
    <property type="project" value="InterPro"/>
</dbReference>
<evidence type="ECO:0000256" key="4">
    <source>
        <dbReference type="SAM" id="SignalP"/>
    </source>
</evidence>
<evidence type="ECO:0000259" key="6">
    <source>
        <dbReference type="Pfam" id="PF17189"/>
    </source>
</evidence>
<evidence type="ECO:0008006" key="8">
    <source>
        <dbReference type="Google" id="ProtNLM"/>
    </source>
</evidence>
<keyword evidence="2 4" id="KW-0732">Signal</keyword>
<feature type="domain" description="Glycosyl hydrolase family 30 beta sandwich" evidence="6">
    <location>
        <begin position="480"/>
        <end position="518"/>
    </location>
</feature>
<dbReference type="GO" id="GO:0006680">
    <property type="term" value="P:glucosylceramide catabolic process"/>
    <property type="evidence" value="ECO:0007669"/>
    <property type="project" value="TreeGrafter"/>
</dbReference>
<evidence type="ECO:0000259" key="5">
    <source>
        <dbReference type="Pfam" id="PF02055"/>
    </source>
</evidence>
<evidence type="ECO:0000256" key="3">
    <source>
        <dbReference type="ARBA" id="ARBA00022801"/>
    </source>
</evidence>
<gene>
    <name evidence="7" type="ORF">QSP1433_LOCUS2594</name>
</gene>
<dbReference type="InterPro" id="IPR001139">
    <property type="entry name" value="Glyco_hydro_30"/>
</dbReference>
<dbReference type="PANTHER" id="PTHR11069:SF23">
    <property type="entry name" value="LYSOSOMAL ACID GLUCOSYLCERAMIDASE"/>
    <property type="match status" value="1"/>
</dbReference>
<evidence type="ECO:0000313" key="7">
    <source>
        <dbReference type="EMBL" id="CAD9668802.1"/>
    </source>
</evidence>
<dbReference type="Gene3D" id="3.20.20.80">
    <property type="entry name" value="Glycosidases"/>
    <property type="match status" value="1"/>
</dbReference>
<dbReference type="InterPro" id="IPR017853">
    <property type="entry name" value="GH"/>
</dbReference>
<dbReference type="PRINTS" id="PR00843">
    <property type="entry name" value="GLHYDRLASE30"/>
</dbReference>
<dbReference type="Pfam" id="PF02055">
    <property type="entry name" value="Glyco_hydro_30"/>
    <property type="match status" value="1"/>
</dbReference>
<evidence type="ECO:0000256" key="1">
    <source>
        <dbReference type="ARBA" id="ARBA00005382"/>
    </source>
</evidence>
<dbReference type="AlphaFoldDB" id="A0A7S2W5U7"/>
<sequence>MKIGLFVVVFIKCALADGCAEYRAAYGIVCMCNETYCDSREAVGDLGNGTVAVYTSSKGSGKRMFRSEAKLTTSDTGGVIIEVDDTSVEQRITGFGGAFTDASAYHVMDNLSPKARDGLFSSYFGALGNAYSVGRVPLGSSDFSAQSYSLVENGNLATFQLRDDRSQGTDYKLEMIQEAMRYRQGRPLQVFMSIWSAPVAWKSCKTSPKISLNTCGGLAGRILGQNVPTYEFGGLSPDPAIRDKYAKYYLKFIEEYHARNVTLYGLTTQNEPSGNPMKNKWENTFYTPQDEFDFAVKHLGPVVKKQFPGIKLMIGDDQYTSVNTYGGLASKAPTVIDGVTYHWYRSLGGILENTKAILFNSAGGGVQIGETNRKYKLNNTKPGFSFTLATEASNGFLPGSSHVEPGSWNRGYAYSRDIIHQLGNGAAGWVDWNLVLDSNGGPNHANNFVDAAVIWLNRTHFFKNPMFYSIGHFSSFVPPGSTRLGIVGSDDSYVDNKEIETVAFRTPNNQIVVVAINDRLETTGKFLWILKKFATSRPALKTVSGNIKYKGQYVPFTLQPHEIQTFVFSA</sequence>
<dbReference type="PANTHER" id="PTHR11069">
    <property type="entry name" value="GLUCOSYLCERAMIDASE"/>
    <property type="match status" value="1"/>
</dbReference>
<evidence type="ECO:0000256" key="2">
    <source>
        <dbReference type="ARBA" id="ARBA00022729"/>
    </source>
</evidence>
<feature type="signal peptide" evidence="4">
    <location>
        <begin position="1"/>
        <end position="16"/>
    </location>
</feature>
<organism evidence="7">
    <name type="scientific">Mucochytrium quahogii</name>
    <dbReference type="NCBI Taxonomy" id="96639"/>
    <lineage>
        <taxon>Eukaryota</taxon>
        <taxon>Sar</taxon>
        <taxon>Stramenopiles</taxon>
        <taxon>Bigyra</taxon>
        <taxon>Labyrinthulomycetes</taxon>
        <taxon>Thraustochytrida</taxon>
        <taxon>Thraustochytriidae</taxon>
        <taxon>Mucochytrium</taxon>
    </lineage>
</organism>
<dbReference type="SUPFAM" id="SSF51445">
    <property type="entry name" value="(Trans)glycosidases"/>
    <property type="match status" value="1"/>
</dbReference>
<name>A0A7S2W5U7_9STRA</name>
<protein>
    <recommendedName>
        <fullName evidence="8">Glucosylceramidase</fullName>
    </recommendedName>
</protein>
<accession>A0A7S2W5U7</accession>
<feature type="domain" description="Glycosyl hydrolase family 30 TIM-barrel" evidence="5">
    <location>
        <begin position="92"/>
        <end position="477"/>
    </location>
</feature>
<feature type="chain" id="PRO_5030649779" description="Glucosylceramidase" evidence="4">
    <location>
        <begin position="17"/>
        <end position="570"/>
    </location>
</feature>
<reference evidence="7" key="1">
    <citation type="submission" date="2021-01" db="EMBL/GenBank/DDBJ databases">
        <authorList>
            <person name="Corre E."/>
            <person name="Pelletier E."/>
            <person name="Niang G."/>
            <person name="Scheremetjew M."/>
            <person name="Finn R."/>
            <person name="Kale V."/>
            <person name="Holt S."/>
            <person name="Cochrane G."/>
            <person name="Meng A."/>
            <person name="Brown T."/>
            <person name="Cohen L."/>
        </authorList>
    </citation>
    <scope>NUCLEOTIDE SEQUENCE</scope>
    <source>
        <strain evidence="7">NY070348D</strain>
    </source>
</reference>
<dbReference type="InterPro" id="IPR033453">
    <property type="entry name" value="Glyco_hydro_30_TIM-barrel"/>
</dbReference>
<dbReference type="EMBL" id="HBHK01004296">
    <property type="protein sequence ID" value="CAD9668802.1"/>
    <property type="molecule type" value="Transcribed_RNA"/>
</dbReference>
<keyword evidence="3" id="KW-0378">Hydrolase</keyword>
<comment type="similarity">
    <text evidence="1">Belongs to the glycosyl hydrolase 30 family.</text>
</comment>
<proteinExistence type="inferred from homology"/>
<dbReference type="InterPro" id="IPR033452">
    <property type="entry name" value="GH30_C"/>
</dbReference>
<dbReference type="GO" id="GO:0016020">
    <property type="term" value="C:membrane"/>
    <property type="evidence" value="ECO:0007669"/>
    <property type="project" value="GOC"/>
</dbReference>